<dbReference type="OrthoDB" id="4777753at2759"/>
<feature type="region of interest" description="Disordered" evidence="1">
    <location>
        <begin position="319"/>
        <end position="473"/>
    </location>
</feature>
<evidence type="ECO:0000313" key="3">
    <source>
        <dbReference type="Proteomes" id="UP000824998"/>
    </source>
</evidence>
<evidence type="ECO:0000313" key="2">
    <source>
        <dbReference type="EMBL" id="KAG9234903.1"/>
    </source>
</evidence>
<name>A0A9P7YKY0_9HELO</name>
<organism evidence="2 3">
    <name type="scientific">Amylocarpus encephaloides</name>
    <dbReference type="NCBI Taxonomy" id="45428"/>
    <lineage>
        <taxon>Eukaryota</taxon>
        <taxon>Fungi</taxon>
        <taxon>Dikarya</taxon>
        <taxon>Ascomycota</taxon>
        <taxon>Pezizomycotina</taxon>
        <taxon>Leotiomycetes</taxon>
        <taxon>Helotiales</taxon>
        <taxon>Helotiales incertae sedis</taxon>
        <taxon>Amylocarpus</taxon>
    </lineage>
</organism>
<feature type="compositionally biased region" description="Basic and acidic residues" evidence="1">
    <location>
        <begin position="388"/>
        <end position="397"/>
    </location>
</feature>
<feature type="compositionally biased region" description="Polar residues" evidence="1">
    <location>
        <begin position="336"/>
        <end position="348"/>
    </location>
</feature>
<dbReference type="AlphaFoldDB" id="A0A9P7YKY0"/>
<dbReference type="Proteomes" id="UP000824998">
    <property type="component" value="Unassembled WGS sequence"/>
</dbReference>
<feature type="compositionally biased region" description="Polar residues" evidence="1">
    <location>
        <begin position="412"/>
        <end position="425"/>
    </location>
</feature>
<keyword evidence="3" id="KW-1185">Reference proteome</keyword>
<evidence type="ECO:0000256" key="1">
    <source>
        <dbReference type="SAM" id="MobiDB-lite"/>
    </source>
</evidence>
<accession>A0A9P7YKY0</accession>
<dbReference type="EMBL" id="MU251448">
    <property type="protein sequence ID" value="KAG9234903.1"/>
    <property type="molecule type" value="Genomic_DNA"/>
</dbReference>
<sequence>MSRDSRSGVPPVGGPGGMPWDHGPNFNPAWGQQFVYGQNGAVIGTPGQVPGGPVIPGSWRPQGQFSRWPLGYVPYRYGTQGGQPFPPFANVHGGAYPFVSGNGFSGGDFQQQIAQCVGAGINGGDGRNEGNGGDWFQNHGGAETKKVGHWTEKPKEFICPHCGEGHRLRYCNRPPNGHGFMNGCGKCDSKYHVYEQCPVQDGKANDEIHINIDCRNNLPPLRTTQDFRLIPGFNLTGNRPLTPSYVKVLAGVGYFDQFIGKIILKDEHQYPRDPAWNDEDALKAKVPLGEMVDPWWKEALRREDEAAEVRLRLQKQRLQPRMQQVGQVKAEEESRVSASTASGFTVPTTIGYCGNSRPVPTKAPRSPSAFISSKVLRERAKRNQKAKSQNEKGKIESGKGGQQQHDKLAPSGVQQTNKSDQSTPDLSRLPATPISSQISQIGEKRKRDGRVDTMEKERPTKKACPPPHAPRGPRFGVANIQLPPRHHQPATPGGMLDFQSPTKPQDSMGGIIFTNPDGGKPVKRCKYGLACKYRQTCTQAHF</sequence>
<comment type="caution">
    <text evidence="2">The sequence shown here is derived from an EMBL/GenBank/DDBJ whole genome shotgun (WGS) entry which is preliminary data.</text>
</comment>
<protein>
    <submittedName>
        <fullName evidence="2">Uncharacterized protein</fullName>
    </submittedName>
</protein>
<proteinExistence type="predicted"/>
<feature type="compositionally biased region" description="Basic and acidic residues" evidence="1">
    <location>
        <begin position="442"/>
        <end position="460"/>
    </location>
</feature>
<feature type="region of interest" description="Disordered" evidence="1">
    <location>
        <begin position="1"/>
        <end position="24"/>
    </location>
</feature>
<gene>
    <name evidence="2" type="ORF">BJ875DRAFT_530558</name>
</gene>
<reference evidence="2" key="1">
    <citation type="journal article" date="2021" name="IMA Fungus">
        <title>Genomic characterization of three marine fungi, including Emericellopsis atlantica sp. nov. with signatures of a generalist lifestyle and marine biomass degradation.</title>
        <authorList>
            <person name="Hagestad O.C."/>
            <person name="Hou L."/>
            <person name="Andersen J.H."/>
            <person name="Hansen E.H."/>
            <person name="Altermark B."/>
            <person name="Li C."/>
            <person name="Kuhnert E."/>
            <person name="Cox R.J."/>
            <person name="Crous P.W."/>
            <person name="Spatafora J.W."/>
            <person name="Lail K."/>
            <person name="Amirebrahimi M."/>
            <person name="Lipzen A."/>
            <person name="Pangilinan J."/>
            <person name="Andreopoulos W."/>
            <person name="Hayes R.D."/>
            <person name="Ng V."/>
            <person name="Grigoriev I.V."/>
            <person name="Jackson S.A."/>
            <person name="Sutton T.D.S."/>
            <person name="Dobson A.D.W."/>
            <person name="Rama T."/>
        </authorList>
    </citation>
    <scope>NUCLEOTIDE SEQUENCE</scope>
    <source>
        <strain evidence="2">TRa018bII</strain>
    </source>
</reference>